<keyword evidence="5 9" id="KW-0808">Transferase</keyword>
<dbReference type="SUPFAM" id="SSF53335">
    <property type="entry name" value="S-adenosyl-L-methionine-dependent methyltransferases"/>
    <property type="match status" value="1"/>
</dbReference>
<gene>
    <name evidence="9" type="ORF">AKJ09_00672</name>
</gene>
<protein>
    <recommendedName>
        <fullName evidence="3">tRNA (guanine(46)-N(7))-methyltransferase</fullName>
        <ecNumber evidence="3">2.1.1.33</ecNumber>
    </recommendedName>
</protein>
<dbReference type="KEGG" id="llu:AKJ09_00672"/>
<comment type="catalytic activity">
    <reaction evidence="1">
        <text>guanosine(46) in tRNA + S-adenosyl-L-methionine = N(7)-methylguanosine(46) in tRNA + S-adenosyl-L-homocysteine</text>
        <dbReference type="Rhea" id="RHEA:42708"/>
        <dbReference type="Rhea" id="RHEA-COMP:10188"/>
        <dbReference type="Rhea" id="RHEA-COMP:10189"/>
        <dbReference type="ChEBI" id="CHEBI:57856"/>
        <dbReference type="ChEBI" id="CHEBI:59789"/>
        <dbReference type="ChEBI" id="CHEBI:74269"/>
        <dbReference type="ChEBI" id="CHEBI:74480"/>
        <dbReference type="EC" id="2.1.1.33"/>
    </reaction>
</comment>
<keyword evidence="6" id="KW-0949">S-adenosyl-L-methionine</keyword>
<reference evidence="9 10" key="1">
    <citation type="submission" date="2015-08" db="EMBL/GenBank/DDBJ databases">
        <authorList>
            <person name="Babu N.S."/>
            <person name="Beckwith C.J."/>
            <person name="Beseler K.G."/>
            <person name="Brison A."/>
            <person name="Carone J.V."/>
            <person name="Caskin T.P."/>
            <person name="Diamond M."/>
            <person name="Durham M.E."/>
            <person name="Foxe J.M."/>
            <person name="Go M."/>
            <person name="Henderson B.A."/>
            <person name="Jones I.B."/>
            <person name="McGettigan J.A."/>
            <person name="Micheletti S.J."/>
            <person name="Nasrallah M.E."/>
            <person name="Ortiz D."/>
            <person name="Piller C.R."/>
            <person name="Privatt S.R."/>
            <person name="Schneider S.L."/>
            <person name="Sharp S."/>
            <person name="Smith T.C."/>
            <person name="Stanton J.D."/>
            <person name="Ullery H.E."/>
            <person name="Wilson R.J."/>
            <person name="Serrano M.G."/>
            <person name="Buck G."/>
            <person name="Lee V."/>
            <person name="Wang Y."/>
            <person name="Carvalho R."/>
            <person name="Voegtly L."/>
            <person name="Shi R."/>
            <person name="Duckworth R."/>
            <person name="Johnson A."/>
            <person name="Loviza R."/>
            <person name="Walstead R."/>
            <person name="Shah Z."/>
            <person name="Kiflezghi M."/>
            <person name="Wade K."/>
            <person name="Ball S.L."/>
            <person name="Bradley K.W."/>
            <person name="Asai D.J."/>
            <person name="Bowman C.A."/>
            <person name="Russell D.A."/>
            <person name="Pope W.H."/>
            <person name="Jacobs-Sera D."/>
            <person name="Hendrix R.W."/>
            <person name="Hatfull G.F."/>
        </authorList>
    </citation>
    <scope>NUCLEOTIDE SEQUENCE [LARGE SCALE GENOMIC DNA]</scope>
    <source>
        <strain evidence="9 10">DSM 27648</strain>
    </source>
</reference>
<proteinExistence type="predicted"/>
<evidence type="ECO:0000256" key="4">
    <source>
        <dbReference type="ARBA" id="ARBA00022603"/>
    </source>
</evidence>
<dbReference type="Gene3D" id="3.40.50.150">
    <property type="entry name" value="Vaccinia Virus protein VP39"/>
    <property type="match status" value="1"/>
</dbReference>
<evidence type="ECO:0000256" key="3">
    <source>
        <dbReference type="ARBA" id="ARBA00011977"/>
    </source>
</evidence>
<dbReference type="GO" id="GO:0043527">
    <property type="term" value="C:tRNA methyltransferase complex"/>
    <property type="evidence" value="ECO:0007669"/>
    <property type="project" value="TreeGrafter"/>
</dbReference>
<dbReference type="PROSITE" id="PS51625">
    <property type="entry name" value="SAM_MT_TRMB"/>
    <property type="match status" value="1"/>
</dbReference>
<keyword evidence="4 9" id="KW-0489">Methyltransferase</keyword>
<evidence type="ECO:0000256" key="8">
    <source>
        <dbReference type="SAM" id="MobiDB-lite"/>
    </source>
</evidence>
<evidence type="ECO:0000313" key="10">
    <source>
        <dbReference type="Proteomes" id="UP000064967"/>
    </source>
</evidence>
<dbReference type="AlphaFoldDB" id="A0A0K1PKD8"/>
<dbReference type="PANTHER" id="PTHR23417">
    <property type="entry name" value="3-DEOXY-D-MANNO-OCTULOSONIC-ACID TRANSFERASE/TRNA GUANINE-N 7 - -METHYLTRANSFERASE"/>
    <property type="match status" value="1"/>
</dbReference>
<evidence type="ECO:0000256" key="5">
    <source>
        <dbReference type="ARBA" id="ARBA00022679"/>
    </source>
</evidence>
<evidence type="ECO:0000256" key="2">
    <source>
        <dbReference type="ARBA" id="ARBA00003015"/>
    </source>
</evidence>
<evidence type="ECO:0000256" key="7">
    <source>
        <dbReference type="ARBA" id="ARBA00022694"/>
    </source>
</evidence>
<evidence type="ECO:0000256" key="1">
    <source>
        <dbReference type="ARBA" id="ARBA00000142"/>
    </source>
</evidence>
<dbReference type="Proteomes" id="UP000064967">
    <property type="component" value="Chromosome"/>
</dbReference>
<evidence type="ECO:0000256" key="6">
    <source>
        <dbReference type="ARBA" id="ARBA00022691"/>
    </source>
</evidence>
<dbReference type="PATRIC" id="fig|1391654.3.peg.677"/>
<comment type="function">
    <text evidence="2">Catalyzes the formation of N(7)-methylguanine at position 46 (m7G46) in tRNA.</text>
</comment>
<dbReference type="InterPro" id="IPR029063">
    <property type="entry name" value="SAM-dependent_MTases_sf"/>
</dbReference>
<dbReference type="EMBL" id="CP012333">
    <property type="protein sequence ID" value="AKU94008.1"/>
    <property type="molecule type" value="Genomic_DNA"/>
</dbReference>
<dbReference type="PANTHER" id="PTHR23417:SF14">
    <property type="entry name" value="PENTACOTRIPEPTIDE-REPEAT REGION OF PRORP DOMAIN-CONTAINING PROTEIN"/>
    <property type="match status" value="1"/>
</dbReference>
<keyword evidence="10" id="KW-1185">Reference proteome</keyword>
<dbReference type="EC" id="2.1.1.33" evidence="3"/>
<dbReference type="CDD" id="cd02440">
    <property type="entry name" value="AdoMet_MTases"/>
    <property type="match status" value="1"/>
</dbReference>
<sequence length="245" mass="26856">MSVAPPAPASATRIVENAENAESVLNGGNAGSPPKKRRPGPYENAPRLPLASEMERVDLRTVVTGAWTELEVGPGPKAGFLVERAEAAPEAALLGLEIRKKWAAVGDARLAKLGHAARARVLCEDARLALPRLGPDGSVKRAFLHFPDPWWKKRHTKRLVMGDVFLNEVSRLLEPGGELYVQTDVEERAELYAGVVSQHPAFEPAGDEAGSPRLADNPYQARSPREHRAIADGLPVYRFRWTKRR</sequence>
<feature type="region of interest" description="Disordered" evidence="8">
    <location>
        <begin position="202"/>
        <end position="227"/>
    </location>
</feature>
<keyword evidence="7" id="KW-0819">tRNA processing</keyword>
<organism evidence="9 10">
    <name type="scientific">Labilithrix luteola</name>
    <dbReference type="NCBI Taxonomy" id="1391654"/>
    <lineage>
        <taxon>Bacteria</taxon>
        <taxon>Pseudomonadati</taxon>
        <taxon>Myxococcota</taxon>
        <taxon>Polyangia</taxon>
        <taxon>Polyangiales</taxon>
        <taxon>Labilitrichaceae</taxon>
        <taxon>Labilithrix</taxon>
    </lineage>
</organism>
<dbReference type="GO" id="GO:0008176">
    <property type="term" value="F:tRNA (guanine(46)-N7)-methyltransferase activity"/>
    <property type="evidence" value="ECO:0007669"/>
    <property type="project" value="UniProtKB-EC"/>
</dbReference>
<dbReference type="STRING" id="1391654.AKJ09_00672"/>
<evidence type="ECO:0000313" key="9">
    <source>
        <dbReference type="EMBL" id="AKU94008.1"/>
    </source>
</evidence>
<name>A0A0K1PKD8_9BACT</name>
<feature type="region of interest" description="Disordered" evidence="8">
    <location>
        <begin position="1"/>
        <end position="49"/>
    </location>
</feature>
<dbReference type="Pfam" id="PF02390">
    <property type="entry name" value="Methyltransf_4"/>
    <property type="match status" value="1"/>
</dbReference>
<dbReference type="InterPro" id="IPR003358">
    <property type="entry name" value="tRNA_(Gua-N-7)_MeTrfase_Trmb"/>
</dbReference>
<dbReference type="RefSeq" id="WP_240488376.1">
    <property type="nucleotide sequence ID" value="NZ_CP012333.1"/>
</dbReference>
<accession>A0A0K1PKD8</accession>